<evidence type="ECO:0000259" key="4">
    <source>
        <dbReference type="Pfam" id="PF00535"/>
    </source>
</evidence>
<feature type="transmembrane region" description="Helical" evidence="3">
    <location>
        <begin position="5"/>
        <end position="23"/>
    </location>
</feature>
<proteinExistence type="predicted"/>
<sequence>MNIEILLHALIFIVLIDGIKILIETCYPYKKQRRFSGENNKVTAIIAAYNEENVIINTITSLSKILPLENIIVVDDGSKDGTSQKIKDLAPGCTLITTKNRGKVNALHTGLEKVKTPYVLLLDADILLPSNFIIPTDALKDGEATAVSFNIMPIIQKRSFWTKLCSSFQMHEYMKSMQIGRRFADKSKSVHCISGAAGLFMTKRLRELSQQHTTIFPGEDLERTLLELTSDGKVIFSESTVFTEVPYTFRDLARQRIIGWWPGLWRNILLFLKLIFKKKSSATLRYELLYEIFSLLTSPLRIISLIGLIIFKQWQILLLIFFFYLFLEIVSYIKIRKIKGKRYLKLNGLVIGSYNFYSIFQTFTLFFAFFVFVKKQFFSNEWRKLATIFIAFLTSTIFGTGKAQEQKKDWSANVRYSYLTDVSKDRTFHNIESYLSYKNFYTTLNTSPYYGINLGAYIKSFTVDTRYNWKANTWLFRLRYDYWAKNNWVPYLAGSYGVSPYSQEKTDSAFPTLEVGLNKYLADDLSRIGIGVSKEFGRLHGTTFQAKVKLVKNKFWTDFGASINNFGHPGGYLDVGYGIVYIHGSYYDHFDFNNFARTSLGAGIKLKF</sequence>
<keyword evidence="3" id="KW-1133">Transmembrane helix</keyword>
<dbReference type="Gene3D" id="3.90.550.10">
    <property type="entry name" value="Spore Coat Polysaccharide Biosynthesis Protein SpsA, Chain A"/>
    <property type="match status" value="1"/>
</dbReference>
<dbReference type="SUPFAM" id="SSF53448">
    <property type="entry name" value="Nucleotide-diphospho-sugar transferases"/>
    <property type="match status" value="1"/>
</dbReference>
<evidence type="ECO:0000256" key="2">
    <source>
        <dbReference type="ARBA" id="ARBA00022679"/>
    </source>
</evidence>
<gene>
    <name evidence="5" type="ORF">SDC9_33217</name>
</gene>
<feature type="transmembrane region" description="Helical" evidence="3">
    <location>
        <begin position="316"/>
        <end position="333"/>
    </location>
</feature>
<dbReference type="GO" id="GO:0016757">
    <property type="term" value="F:glycosyltransferase activity"/>
    <property type="evidence" value="ECO:0007669"/>
    <property type="project" value="UniProtKB-KW"/>
</dbReference>
<name>A0A644V8Y7_9ZZZZ</name>
<feature type="transmembrane region" description="Helical" evidence="3">
    <location>
        <begin position="354"/>
        <end position="373"/>
    </location>
</feature>
<keyword evidence="2" id="KW-0808">Transferase</keyword>
<keyword evidence="3" id="KW-0812">Transmembrane</keyword>
<evidence type="ECO:0000313" key="5">
    <source>
        <dbReference type="EMBL" id="MPL87222.1"/>
    </source>
</evidence>
<evidence type="ECO:0000256" key="1">
    <source>
        <dbReference type="ARBA" id="ARBA00022676"/>
    </source>
</evidence>
<evidence type="ECO:0000256" key="3">
    <source>
        <dbReference type="SAM" id="Phobius"/>
    </source>
</evidence>
<feature type="domain" description="Glycosyltransferase 2-like" evidence="4">
    <location>
        <begin position="44"/>
        <end position="199"/>
    </location>
</feature>
<feature type="transmembrane region" description="Helical" evidence="3">
    <location>
        <begin position="288"/>
        <end position="310"/>
    </location>
</feature>
<dbReference type="EMBL" id="VSSQ01000235">
    <property type="protein sequence ID" value="MPL87222.1"/>
    <property type="molecule type" value="Genomic_DNA"/>
</dbReference>
<organism evidence="5">
    <name type="scientific">bioreactor metagenome</name>
    <dbReference type="NCBI Taxonomy" id="1076179"/>
    <lineage>
        <taxon>unclassified sequences</taxon>
        <taxon>metagenomes</taxon>
        <taxon>ecological metagenomes</taxon>
    </lineage>
</organism>
<dbReference type="InterPro" id="IPR029044">
    <property type="entry name" value="Nucleotide-diphossugar_trans"/>
</dbReference>
<reference evidence="5" key="1">
    <citation type="submission" date="2019-08" db="EMBL/GenBank/DDBJ databases">
        <authorList>
            <person name="Kucharzyk K."/>
            <person name="Murdoch R.W."/>
            <person name="Higgins S."/>
            <person name="Loffler F."/>
        </authorList>
    </citation>
    <scope>NUCLEOTIDE SEQUENCE</scope>
</reference>
<protein>
    <recommendedName>
        <fullName evidence="4">Glycosyltransferase 2-like domain-containing protein</fullName>
    </recommendedName>
</protein>
<accession>A0A644V8Y7</accession>
<dbReference type="InterPro" id="IPR001173">
    <property type="entry name" value="Glyco_trans_2-like"/>
</dbReference>
<keyword evidence="3" id="KW-0472">Membrane</keyword>
<dbReference type="PANTHER" id="PTHR43630">
    <property type="entry name" value="POLY-BETA-1,6-N-ACETYL-D-GLUCOSAMINE SYNTHASE"/>
    <property type="match status" value="1"/>
</dbReference>
<dbReference type="Pfam" id="PF00535">
    <property type="entry name" value="Glycos_transf_2"/>
    <property type="match status" value="1"/>
</dbReference>
<dbReference type="PANTHER" id="PTHR43630:SF1">
    <property type="entry name" value="POLY-BETA-1,6-N-ACETYL-D-GLUCOSAMINE SYNTHASE"/>
    <property type="match status" value="1"/>
</dbReference>
<keyword evidence="1" id="KW-0328">Glycosyltransferase</keyword>
<comment type="caution">
    <text evidence="5">The sequence shown here is derived from an EMBL/GenBank/DDBJ whole genome shotgun (WGS) entry which is preliminary data.</text>
</comment>
<dbReference type="AlphaFoldDB" id="A0A644V8Y7"/>
<dbReference type="CDD" id="cd06423">
    <property type="entry name" value="CESA_like"/>
    <property type="match status" value="1"/>
</dbReference>